<dbReference type="AlphaFoldDB" id="A0A4V1IX25"/>
<evidence type="ECO:0000256" key="2">
    <source>
        <dbReference type="SAM" id="SignalP"/>
    </source>
</evidence>
<feature type="chain" id="PRO_5020242681" evidence="2">
    <location>
        <begin position="29"/>
        <end position="299"/>
    </location>
</feature>
<name>A0A4V1IX25_9FUNG</name>
<dbReference type="Proteomes" id="UP000271241">
    <property type="component" value="Unassembled WGS sequence"/>
</dbReference>
<feature type="compositionally biased region" description="Low complexity" evidence="1">
    <location>
        <begin position="214"/>
        <end position="241"/>
    </location>
</feature>
<feature type="compositionally biased region" description="Polar residues" evidence="1">
    <location>
        <begin position="170"/>
        <end position="179"/>
    </location>
</feature>
<dbReference type="OrthoDB" id="64281at2759"/>
<dbReference type="EMBL" id="KZ992503">
    <property type="protein sequence ID" value="RKP09579.1"/>
    <property type="molecule type" value="Genomic_DNA"/>
</dbReference>
<dbReference type="InterPro" id="IPR055915">
    <property type="entry name" value="DUF7492"/>
</dbReference>
<keyword evidence="6" id="KW-1185">Reference proteome</keyword>
<sequence length="299" mass="32527">MLFSSWKLLTVPTLLLVSPALLSSYAHSWLECTDFRDGKCHGWQRGWSPQHRDTDMTYKLLTTDDVPVCFPGKQDNPTYTDGFPMARASPGQKLTITYLENGHVTKDQLPTKPDPKTFTLHWSPVANVDTIKTRSQLTAANQLGGELPFDDGKCSEDGAQPGRSKGPCQASFTVPSSATPGRHQVVWHWKFNKAGTEEYTACFDVLVTGSNGGSPTHTSTTPPSLSSDASSTSRPSARPSAKANVDQTCNGQHYDPAAYVCDGGHLCPLGLRSCGEACYDAKRYQCCASNRLSELSQQC</sequence>
<keyword evidence="2" id="KW-0732">Signal</keyword>
<dbReference type="PANTHER" id="PTHR35559">
    <property type="entry name" value="CHITIN-BINDING TYPE-4 DOMAIN-CONTAINING PROTEIN"/>
    <property type="match status" value="1"/>
</dbReference>
<dbReference type="Gene3D" id="2.70.50.70">
    <property type="match status" value="1"/>
</dbReference>
<dbReference type="GO" id="GO:0030246">
    <property type="term" value="F:carbohydrate binding"/>
    <property type="evidence" value="ECO:0007669"/>
    <property type="project" value="InterPro"/>
</dbReference>
<dbReference type="PANTHER" id="PTHR35559:SF1">
    <property type="entry name" value="CHITIN-BINDING TYPE-4 DOMAIN-CONTAINING PROTEIN"/>
    <property type="match status" value="1"/>
</dbReference>
<dbReference type="InterPro" id="IPR018909">
    <property type="entry name" value="Eng1_septum"/>
</dbReference>
<dbReference type="Pfam" id="PF24320">
    <property type="entry name" value="DUF7492"/>
    <property type="match status" value="1"/>
</dbReference>
<feature type="region of interest" description="Disordered" evidence="1">
    <location>
        <begin position="213"/>
        <end position="247"/>
    </location>
</feature>
<feature type="signal peptide" evidence="2">
    <location>
        <begin position="1"/>
        <end position="28"/>
    </location>
</feature>
<evidence type="ECO:0000256" key="1">
    <source>
        <dbReference type="SAM" id="MobiDB-lite"/>
    </source>
</evidence>
<evidence type="ECO:0000313" key="5">
    <source>
        <dbReference type="EMBL" id="RKP09579.1"/>
    </source>
</evidence>
<gene>
    <name evidence="5" type="ORF">THASP1DRAFT_22594</name>
</gene>
<proteinExistence type="predicted"/>
<evidence type="ECO:0000313" key="6">
    <source>
        <dbReference type="Proteomes" id="UP000271241"/>
    </source>
</evidence>
<evidence type="ECO:0000259" key="4">
    <source>
        <dbReference type="Pfam" id="PF24320"/>
    </source>
</evidence>
<dbReference type="Pfam" id="PF10645">
    <property type="entry name" value="Carb_bind"/>
    <property type="match status" value="1"/>
</dbReference>
<evidence type="ECO:0000259" key="3">
    <source>
        <dbReference type="Pfam" id="PF10645"/>
    </source>
</evidence>
<organism evidence="5 6">
    <name type="scientific">Thamnocephalis sphaerospora</name>
    <dbReference type="NCBI Taxonomy" id="78915"/>
    <lineage>
        <taxon>Eukaryota</taxon>
        <taxon>Fungi</taxon>
        <taxon>Fungi incertae sedis</taxon>
        <taxon>Zoopagomycota</taxon>
        <taxon>Zoopagomycotina</taxon>
        <taxon>Zoopagomycetes</taxon>
        <taxon>Zoopagales</taxon>
        <taxon>Sigmoideomycetaceae</taxon>
        <taxon>Thamnocephalis</taxon>
    </lineage>
</organism>
<feature type="domain" description="Endo-1,3(4)-beta-glucanase 1 carbohydrate binding" evidence="3">
    <location>
        <begin position="248"/>
        <end position="287"/>
    </location>
</feature>
<feature type="region of interest" description="Disordered" evidence="1">
    <location>
        <begin position="143"/>
        <end position="179"/>
    </location>
</feature>
<accession>A0A4V1IX25</accession>
<feature type="domain" description="DUF7492" evidence="4">
    <location>
        <begin position="25"/>
        <end position="217"/>
    </location>
</feature>
<protein>
    <submittedName>
        <fullName evidence="5">Uncharacterized protein</fullName>
    </submittedName>
</protein>
<reference evidence="6" key="1">
    <citation type="journal article" date="2018" name="Nat. Microbiol.">
        <title>Leveraging single-cell genomics to expand the fungal tree of life.</title>
        <authorList>
            <person name="Ahrendt S.R."/>
            <person name="Quandt C.A."/>
            <person name="Ciobanu D."/>
            <person name="Clum A."/>
            <person name="Salamov A."/>
            <person name="Andreopoulos B."/>
            <person name="Cheng J.F."/>
            <person name="Woyke T."/>
            <person name="Pelin A."/>
            <person name="Henrissat B."/>
            <person name="Reynolds N.K."/>
            <person name="Benny G.L."/>
            <person name="Smith M.E."/>
            <person name="James T.Y."/>
            <person name="Grigoriev I.V."/>
        </authorList>
    </citation>
    <scope>NUCLEOTIDE SEQUENCE [LARGE SCALE GENOMIC DNA]</scope>
    <source>
        <strain evidence="6">RSA 1356</strain>
    </source>
</reference>